<dbReference type="InterPro" id="IPR036236">
    <property type="entry name" value="Znf_C2H2_sf"/>
</dbReference>
<evidence type="ECO:0000256" key="3">
    <source>
        <dbReference type="ARBA" id="ARBA00022737"/>
    </source>
</evidence>
<dbReference type="EMBL" id="OC000162">
    <property type="protein sequence ID" value="CAD7256351.1"/>
    <property type="molecule type" value="Genomic_DNA"/>
</dbReference>
<dbReference type="Pfam" id="PF00096">
    <property type="entry name" value="zf-C2H2"/>
    <property type="match status" value="5"/>
</dbReference>
<evidence type="ECO:0000256" key="4">
    <source>
        <dbReference type="ARBA" id="ARBA00022771"/>
    </source>
</evidence>
<dbReference type="FunFam" id="3.30.160.60:FF:000557">
    <property type="entry name" value="zinc finger and SCAN domain-containing protein 29"/>
    <property type="match status" value="1"/>
</dbReference>
<proteinExistence type="predicted"/>
<evidence type="ECO:0000256" key="1">
    <source>
        <dbReference type="ARBA" id="ARBA00004123"/>
    </source>
</evidence>
<feature type="domain" description="C2H2-type" evidence="10">
    <location>
        <begin position="430"/>
        <end position="452"/>
    </location>
</feature>
<feature type="domain" description="C2H2-type" evidence="10">
    <location>
        <begin position="233"/>
        <end position="260"/>
    </location>
</feature>
<keyword evidence="3" id="KW-0677">Repeat</keyword>
<dbReference type="FunFam" id="3.30.160.60:FF:000340">
    <property type="entry name" value="zinc finger protein 473 isoform X1"/>
    <property type="match status" value="1"/>
</dbReference>
<feature type="domain" description="C2H2-type" evidence="10">
    <location>
        <begin position="148"/>
        <end position="175"/>
    </location>
</feature>
<feature type="domain" description="C2H2-type" evidence="10">
    <location>
        <begin position="402"/>
        <end position="429"/>
    </location>
</feature>
<feature type="region of interest" description="Disordered" evidence="9">
    <location>
        <begin position="1"/>
        <end position="20"/>
    </location>
</feature>
<name>A0A7R9FV07_TIMSH</name>
<evidence type="ECO:0000313" key="11">
    <source>
        <dbReference type="EMBL" id="CAD7256351.1"/>
    </source>
</evidence>
<protein>
    <recommendedName>
        <fullName evidence="10">C2H2-type domain-containing protein</fullName>
    </recommendedName>
</protein>
<feature type="domain" description="C2H2-type" evidence="10">
    <location>
        <begin position="374"/>
        <end position="401"/>
    </location>
</feature>
<evidence type="ECO:0000256" key="9">
    <source>
        <dbReference type="SAM" id="MobiDB-lite"/>
    </source>
</evidence>
<dbReference type="InterPro" id="IPR050589">
    <property type="entry name" value="Ikaros_C2H2-ZF"/>
</dbReference>
<dbReference type="PANTHER" id="PTHR24404">
    <property type="entry name" value="ZINC FINGER PROTEIN"/>
    <property type="match status" value="1"/>
</dbReference>
<feature type="domain" description="C2H2-type" evidence="10">
    <location>
        <begin position="346"/>
        <end position="373"/>
    </location>
</feature>
<dbReference type="GO" id="GO:0008270">
    <property type="term" value="F:zinc ion binding"/>
    <property type="evidence" value="ECO:0007669"/>
    <property type="project" value="UniProtKB-KW"/>
</dbReference>
<dbReference type="GO" id="GO:0000978">
    <property type="term" value="F:RNA polymerase II cis-regulatory region sequence-specific DNA binding"/>
    <property type="evidence" value="ECO:0007669"/>
    <property type="project" value="TreeGrafter"/>
</dbReference>
<dbReference type="SMART" id="SM00355">
    <property type="entry name" value="ZnF_C2H2"/>
    <property type="match status" value="11"/>
</dbReference>
<keyword evidence="5" id="KW-0862">Zinc</keyword>
<dbReference type="PROSITE" id="PS50157">
    <property type="entry name" value="ZINC_FINGER_C2H2_2"/>
    <property type="match status" value="9"/>
</dbReference>
<feature type="domain" description="C2H2-type" evidence="10">
    <location>
        <begin position="205"/>
        <end position="232"/>
    </location>
</feature>
<sequence>MSMPLHQRETADVPPLRESFRLEDDSALPYAHPHRREKISPSLTNRWGRYTIILSGENEKPNKKTTLSTPNQDSNPDLPVIESPRHLKPFDNQSAFTRQFVINKVLAFGANTETQPDFLKKAQNKSETTIEAQNRKNGVKSIKILKIFKCKFCDKEFGKSAKQKDHTLSHKDNNNNWVCPVCLKRFATKRNLLRHVPCYGAGKNFPCEVCGRKFRAPSALECHKKLHTGDDVLTCDMCDRVFNRKSSLIKHLKIHSKEYSCFCDFCDKGFYCKNQLLYHRNKHTGKRPLVCNICDKAYMVRSSLHAHMSMHRGEKQKRKKQKCEVCGRFYANLPVHLRCHTVERNFLCNLCGKKFYEKQTLLLHGRIHTGEKPEVCSLCGKMFARLTTLRIHMRTHTGEKLYSCNDCGKRFTQSSTLTTHRRYHTGERPYHCGVCEKDFVSKSLLNIHKKSHFNTINYTTRHQSISS</sequence>
<evidence type="ECO:0000256" key="7">
    <source>
        <dbReference type="ARBA" id="ARBA00023242"/>
    </source>
</evidence>
<comment type="subcellular location">
    <subcellularLocation>
        <location evidence="1">Nucleus</location>
    </subcellularLocation>
</comment>
<reference evidence="11" key="1">
    <citation type="submission" date="2020-11" db="EMBL/GenBank/DDBJ databases">
        <authorList>
            <person name="Tran Van P."/>
        </authorList>
    </citation>
    <scope>NUCLEOTIDE SEQUENCE</scope>
</reference>
<evidence type="ECO:0000256" key="5">
    <source>
        <dbReference type="ARBA" id="ARBA00022833"/>
    </source>
</evidence>
<dbReference type="PROSITE" id="PS00028">
    <property type="entry name" value="ZINC_FINGER_C2H2_1"/>
    <property type="match status" value="9"/>
</dbReference>
<dbReference type="InterPro" id="IPR013087">
    <property type="entry name" value="Znf_C2H2_type"/>
</dbReference>
<evidence type="ECO:0000256" key="8">
    <source>
        <dbReference type="PROSITE-ProRule" id="PRU00042"/>
    </source>
</evidence>
<dbReference type="GO" id="GO:0005634">
    <property type="term" value="C:nucleus"/>
    <property type="evidence" value="ECO:0007669"/>
    <property type="project" value="UniProtKB-SubCell"/>
</dbReference>
<keyword evidence="6" id="KW-0238">DNA-binding</keyword>
<organism evidence="11">
    <name type="scientific">Timema shepardi</name>
    <name type="common">Walking stick</name>
    <dbReference type="NCBI Taxonomy" id="629360"/>
    <lineage>
        <taxon>Eukaryota</taxon>
        <taxon>Metazoa</taxon>
        <taxon>Ecdysozoa</taxon>
        <taxon>Arthropoda</taxon>
        <taxon>Hexapoda</taxon>
        <taxon>Insecta</taxon>
        <taxon>Pterygota</taxon>
        <taxon>Neoptera</taxon>
        <taxon>Polyneoptera</taxon>
        <taxon>Phasmatodea</taxon>
        <taxon>Timematodea</taxon>
        <taxon>Timematoidea</taxon>
        <taxon>Timematidae</taxon>
        <taxon>Timema</taxon>
    </lineage>
</organism>
<evidence type="ECO:0000256" key="6">
    <source>
        <dbReference type="ARBA" id="ARBA00023125"/>
    </source>
</evidence>
<evidence type="ECO:0000256" key="2">
    <source>
        <dbReference type="ARBA" id="ARBA00022723"/>
    </source>
</evidence>
<feature type="region of interest" description="Disordered" evidence="9">
    <location>
        <begin position="58"/>
        <end position="79"/>
    </location>
</feature>
<feature type="compositionally biased region" description="Basic and acidic residues" evidence="9">
    <location>
        <begin position="1"/>
        <end position="11"/>
    </location>
</feature>
<gene>
    <name evidence="11" type="ORF">TSIB3V08_LOCUS632</name>
</gene>
<feature type="domain" description="C2H2-type" evidence="10">
    <location>
        <begin position="259"/>
        <end position="288"/>
    </location>
</feature>
<dbReference type="GO" id="GO:0003700">
    <property type="term" value="F:DNA-binding transcription factor activity"/>
    <property type="evidence" value="ECO:0007669"/>
    <property type="project" value="TreeGrafter"/>
</dbReference>
<dbReference type="AlphaFoldDB" id="A0A7R9FV07"/>
<dbReference type="FunFam" id="3.30.160.60:FF:000446">
    <property type="entry name" value="Zinc finger protein"/>
    <property type="match status" value="1"/>
</dbReference>
<evidence type="ECO:0000259" key="10">
    <source>
        <dbReference type="PROSITE" id="PS50157"/>
    </source>
</evidence>
<feature type="compositionally biased region" description="Polar residues" evidence="9">
    <location>
        <begin position="64"/>
        <end position="75"/>
    </location>
</feature>
<keyword evidence="7" id="KW-0539">Nucleus</keyword>
<dbReference type="SUPFAM" id="SSF57667">
    <property type="entry name" value="beta-beta-alpha zinc fingers"/>
    <property type="match status" value="5"/>
</dbReference>
<dbReference type="FunFam" id="3.30.160.60:FF:002343">
    <property type="entry name" value="Zinc finger protein 33A"/>
    <property type="match status" value="1"/>
</dbReference>
<dbReference type="FunFam" id="3.30.160.60:FF:000417">
    <property type="entry name" value="Zinc finger protein"/>
    <property type="match status" value="1"/>
</dbReference>
<dbReference type="FunFam" id="3.30.160.60:FF:002349">
    <property type="entry name" value="Zinc finger and BTB domain-containing 40"/>
    <property type="match status" value="1"/>
</dbReference>
<dbReference type="Gene3D" id="3.30.160.60">
    <property type="entry name" value="Classic Zinc Finger"/>
    <property type="match status" value="9"/>
</dbReference>
<keyword evidence="4 8" id="KW-0863">Zinc-finger</keyword>
<accession>A0A7R9FV07</accession>
<dbReference type="GO" id="GO:0006357">
    <property type="term" value="P:regulation of transcription by RNA polymerase II"/>
    <property type="evidence" value="ECO:0007669"/>
    <property type="project" value="TreeGrafter"/>
</dbReference>
<keyword evidence="2" id="KW-0479">Metal-binding</keyword>
<feature type="domain" description="C2H2-type" evidence="10">
    <location>
        <begin position="289"/>
        <end position="316"/>
    </location>
</feature>
<dbReference type="PANTHER" id="PTHR24404:SF114">
    <property type="entry name" value="KLUMPFUSS, ISOFORM B-RELATED"/>
    <property type="match status" value="1"/>
</dbReference>